<comment type="cofactor">
    <cofactor evidence="1">
        <name>[4Fe-4S] cluster</name>
        <dbReference type="ChEBI" id="CHEBI:49883"/>
    </cofactor>
</comment>
<dbReference type="Pfam" id="PF13353">
    <property type="entry name" value="Fer4_12"/>
    <property type="match status" value="1"/>
</dbReference>
<proteinExistence type="predicted"/>
<protein>
    <submittedName>
        <fullName evidence="7">4Fe-4S single cluster domain protein</fullName>
    </submittedName>
</protein>
<keyword evidence="6" id="KW-0411">Iron-sulfur</keyword>
<evidence type="ECO:0000256" key="2">
    <source>
        <dbReference type="ARBA" id="ARBA00022485"/>
    </source>
</evidence>
<dbReference type="Gene3D" id="3.20.20.70">
    <property type="entry name" value="Aldolase class I"/>
    <property type="match status" value="1"/>
</dbReference>
<dbReference type="SFLD" id="SFLDG01063">
    <property type="entry name" value="activating_enzymes__group_1"/>
    <property type="match status" value="1"/>
</dbReference>
<dbReference type="SFLD" id="SFLDF00299">
    <property type="entry name" value="anaerobic_ribonucleoside-triph"/>
    <property type="match status" value="1"/>
</dbReference>
<evidence type="ECO:0000256" key="6">
    <source>
        <dbReference type="ARBA" id="ARBA00023014"/>
    </source>
</evidence>
<reference evidence="7" key="1">
    <citation type="journal article" date="2021" name="Proc. Natl. Acad. Sci. U.S.A.">
        <title>A Catalog of Tens of Thousands of Viruses from Human Metagenomes Reveals Hidden Associations with Chronic Diseases.</title>
        <authorList>
            <person name="Tisza M.J."/>
            <person name="Buck C.B."/>
        </authorList>
    </citation>
    <scope>NUCLEOTIDE SEQUENCE</scope>
    <source>
        <strain evidence="7">Ctrpg19</strain>
    </source>
</reference>
<evidence type="ECO:0000256" key="3">
    <source>
        <dbReference type="ARBA" id="ARBA00022691"/>
    </source>
</evidence>
<dbReference type="InterPro" id="IPR013785">
    <property type="entry name" value="Aldolase_TIM"/>
</dbReference>
<dbReference type="InterPro" id="IPR012837">
    <property type="entry name" value="NrdG"/>
</dbReference>
<evidence type="ECO:0000313" key="7">
    <source>
        <dbReference type="EMBL" id="DAD82636.1"/>
    </source>
</evidence>
<keyword evidence="2" id="KW-0004">4Fe-4S</keyword>
<dbReference type="PANTHER" id="PTHR30352">
    <property type="entry name" value="PYRUVATE FORMATE-LYASE-ACTIVATING ENZYME"/>
    <property type="match status" value="1"/>
</dbReference>
<keyword evidence="5" id="KW-0408">Iron</keyword>
<organism evidence="7">
    <name type="scientific">Siphoviridae sp. ctrpg19</name>
    <dbReference type="NCBI Taxonomy" id="2826481"/>
    <lineage>
        <taxon>Viruses</taxon>
        <taxon>Duplodnaviria</taxon>
        <taxon>Heunggongvirae</taxon>
        <taxon>Uroviricota</taxon>
        <taxon>Caudoviricetes</taxon>
    </lineage>
</organism>
<dbReference type="PIRSF" id="PIRSF000368">
    <property type="entry name" value="NrdG"/>
    <property type="match status" value="1"/>
</dbReference>
<dbReference type="EMBL" id="BK014923">
    <property type="protein sequence ID" value="DAD82636.1"/>
    <property type="molecule type" value="Genomic_DNA"/>
</dbReference>
<evidence type="ECO:0000256" key="1">
    <source>
        <dbReference type="ARBA" id="ARBA00001966"/>
    </source>
</evidence>
<dbReference type="GO" id="GO:0043365">
    <property type="term" value="F:[formate-C-acetyltransferase]-activating enzyme activity"/>
    <property type="evidence" value="ECO:0007669"/>
    <property type="project" value="InterPro"/>
</dbReference>
<keyword evidence="4" id="KW-0479">Metal-binding</keyword>
<dbReference type="PANTHER" id="PTHR30352:SF2">
    <property type="entry name" value="ANAEROBIC RIBONUCLEOSIDE-TRIPHOSPHATE REDUCTASE-ACTIVATING PROTEIN"/>
    <property type="match status" value="1"/>
</dbReference>
<dbReference type="InterPro" id="IPR007197">
    <property type="entry name" value="rSAM"/>
</dbReference>
<dbReference type="GO" id="GO:0004748">
    <property type="term" value="F:ribonucleoside-diphosphate reductase activity, thioredoxin disulfide as acceptor"/>
    <property type="evidence" value="ECO:0007669"/>
    <property type="project" value="TreeGrafter"/>
</dbReference>
<evidence type="ECO:0000256" key="4">
    <source>
        <dbReference type="ARBA" id="ARBA00022723"/>
    </source>
</evidence>
<dbReference type="GO" id="GO:0046872">
    <property type="term" value="F:metal ion binding"/>
    <property type="evidence" value="ECO:0007669"/>
    <property type="project" value="UniProtKB-KW"/>
</dbReference>
<dbReference type="InterPro" id="IPR034457">
    <property type="entry name" value="Organic_radical-activating"/>
</dbReference>
<dbReference type="GO" id="GO:0051539">
    <property type="term" value="F:4 iron, 4 sulfur cluster binding"/>
    <property type="evidence" value="ECO:0007669"/>
    <property type="project" value="UniProtKB-KW"/>
</dbReference>
<dbReference type="SUPFAM" id="SSF102114">
    <property type="entry name" value="Radical SAM enzymes"/>
    <property type="match status" value="1"/>
</dbReference>
<accession>A0A8S5MK69</accession>
<dbReference type="SFLD" id="SFLDG01066">
    <property type="entry name" value="organic_radical-activating_enz"/>
    <property type="match status" value="1"/>
</dbReference>
<evidence type="ECO:0000256" key="5">
    <source>
        <dbReference type="ARBA" id="ARBA00023004"/>
    </source>
</evidence>
<dbReference type="InterPro" id="IPR058240">
    <property type="entry name" value="rSAM_sf"/>
</dbReference>
<dbReference type="NCBIfam" id="TIGR02491">
    <property type="entry name" value="NrdG"/>
    <property type="match status" value="1"/>
</dbReference>
<keyword evidence="3" id="KW-0949">S-adenosyl-L-methionine</keyword>
<dbReference type="SFLD" id="SFLDS00029">
    <property type="entry name" value="Radical_SAM"/>
    <property type="match status" value="1"/>
</dbReference>
<sequence length="154" mass="17776">MNYEAITTCDVANGEGLGVVLWVSGCDLHCDKCQNQETWDPNSGKKFTKEQEEEIIRELKRPEITRFTLSGGHPLMRCNRDTVKNLIINIRKEFGNSISIWLYTGYTYEKLDKECEEIVKLCDVIVDGAFIQEKRDISLPFRGSSNQRLIRIKK</sequence>
<name>A0A8S5MK69_9CAUD</name>